<protein>
    <recommendedName>
        <fullName evidence="3">Calcineurin-like phosphoesterase domain-containing protein</fullName>
    </recommendedName>
</protein>
<keyword evidence="2" id="KW-0378">Hydrolase</keyword>
<dbReference type="GO" id="GO:0016020">
    <property type="term" value="C:membrane"/>
    <property type="evidence" value="ECO:0007669"/>
    <property type="project" value="GOC"/>
</dbReference>
<dbReference type="InterPro" id="IPR029052">
    <property type="entry name" value="Metallo-depent_PP-like"/>
</dbReference>
<accession>A0A1V4AVT7</accession>
<evidence type="ECO:0000259" key="3">
    <source>
        <dbReference type="Pfam" id="PF00149"/>
    </source>
</evidence>
<evidence type="ECO:0000256" key="2">
    <source>
        <dbReference type="ARBA" id="ARBA00022801"/>
    </source>
</evidence>
<name>A0A1V4AVT7_9BACT</name>
<gene>
    <name evidence="4" type="ORF">AYP45_04510</name>
</gene>
<dbReference type="InterPro" id="IPR004843">
    <property type="entry name" value="Calcineurin-like_PHP"/>
</dbReference>
<sequence>MFIRGVLGCGFGALSVGAYGRLLEPRWVEINNVQVKINRLPKQFDGVTIAQLSDIHHGKYVPREFIRRCVRKVNALCPDIVVLTGDYVYRSRAYLLPVAEELSELKAKEGVFAVLGNHDDKDRTFHALSKAGIRVLINEHVPLYRKNDYLFIAGVDDLWNGRVDFCRTLKGTDNKPKLLLAHNPDIFEMTKAREFDFLMAGHTHGGQVSVPFYGPPMVYSRYGYTAGLFRKGNTAMYVNKGIGISGLPVRFCARPEITLFTLRSEKSDDAQHQNHC</sequence>
<dbReference type="PANTHER" id="PTHR31302:SF31">
    <property type="entry name" value="PHOSPHODIESTERASE YAEI"/>
    <property type="match status" value="1"/>
</dbReference>
<dbReference type="GO" id="GO:0046872">
    <property type="term" value="F:metal ion binding"/>
    <property type="evidence" value="ECO:0007669"/>
    <property type="project" value="UniProtKB-KW"/>
</dbReference>
<feature type="domain" description="Calcineurin-like phosphoesterase" evidence="3">
    <location>
        <begin position="48"/>
        <end position="205"/>
    </location>
</feature>
<dbReference type="InterPro" id="IPR051158">
    <property type="entry name" value="Metallophosphoesterase_sf"/>
</dbReference>
<reference evidence="4 5" key="1">
    <citation type="journal article" date="2017" name="Water Res.">
        <title>Discovery and metagenomic analysis of an anammox bacterial enrichment related to Candidatus "Brocadia caroliniensis" in a full-scale glycerol-fed nitritation-denitritation separate centrate treatment process.</title>
        <authorList>
            <person name="Park H."/>
            <person name="Brotto A.C."/>
            <person name="van Loosdrecht M.C."/>
            <person name="Chandran K."/>
        </authorList>
    </citation>
    <scope>NUCLEOTIDE SEQUENCE [LARGE SCALE GENOMIC DNA]</scope>
    <source>
        <strain evidence="4">26THWARD</strain>
    </source>
</reference>
<dbReference type="Gene3D" id="3.60.21.10">
    <property type="match status" value="1"/>
</dbReference>
<dbReference type="PANTHER" id="PTHR31302">
    <property type="entry name" value="TRANSMEMBRANE PROTEIN WITH METALLOPHOSPHOESTERASE DOMAIN-RELATED"/>
    <property type="match status" value="1"/>
</dbReference>
<evidence type="ECO:0000256" key="1">
    <source>
        <dbReference type="ARBA" id="ARBA00022723"/>
    </source>
</evidence>
<evidence type="ECO:0000313" key="4">
    <source>
        <dbReference type="EMBL" id="OOP57252.1"/>
    </source>
</evidence>
<comment type="caution">
    <text evidence="4">The sequence shown here is derived from an EMBL/GenBank/DDBJ whole genome shotgun (WGS) entry which is preliminary data.</text>
</comment>
<dbReference type="EMBL" id="AYTS01000037">
    <property type="protein sequence ID" value="OOP57252.1"/>
    <property type="molecule type" value="Genomic_DNA"/>
</dbReference>
<dbReference type="Proteomes" id="UP000189681">
    <property type="component" value="Unassembled WGS sequence"/>
</dbReference>
<dbReference type="GO" id="GO:0009245">
    <property type="term" value="P:lipid A biosynthetic process"/>
    <property type="evidence" value="ECO:0007669"/>
    <property type="project" value="TreeGrafter"/>
</dbReference>
<dbReference type="SUPFAM" id="SSF56300">
    <property type="entry name" value="Metallo-dependent phosphatases"/>
    <property type="match status" value="1"/>
</dbReference>
<dbReference type="CDD" id="cd07385">
    <property type="entry name" value="MPP_YkuE_C"/>
    <property type="match status" value="1"/>
</dbReference>
<keyword evidence="1" id="KW-0479">Metal-binding</keyword>
<evidence type="ECO:0000313" key="5">
    <source>
        <dbReference type="Proteomes" id="UP000189681"/>
    </source>
</evidence>
<dbReference type="GO" id="GO:0008758">
    <property type="term" value="F:UDP-2,3-diacylglucosamine hydrolase activity"/>
    <property type="evidence" value="ECO:0007669"/>
    <property type="project" value="TreeGrafter"/>
</dbReference>
<dbReference type="STRING" id="1004156.AYP45_04510"/>
<dbReference type="AlphaFoldDB" id="A0A1V4AVT7"/>
<organism evidence="4 5">
    <name type="scientific">Candidatus Brocadia carolinensis</name>
    <dbReference type="NCBI Taxonomy" id="1004156"/>
    <lineage>
        <taxon>Bacteria</taxon>
        <taxon>Pseudomonadati</taxon>
        <taxon>Planctomycetota</taxon>
        <taxon>Candidatus Brocadiia</taxon>
        <taxon>Candidatus Brocadiales</taxon>
        <taxon>Candidatus Brocadiaceae</taxon>
        <taxon>Candidatus Brocadia</taxon>
    </lineage>
</organism>
<dbReference type="Pfam" id="PF00149">
    <property type="entry name" value="Metallophos"/>
    <property type="match status" value="1"/>
</dbReference>
<proteinExistence type="predicted"/>